<evidence type="ECO:0000259" key="8">
    <source>
        <dbReference type="PROSITE" id="PS50025"/>
    </source>
</evidence>
<feature type="disulfide bond" evidence="7">
    <location>
        <begin position="558"/>
        <end position="567"/>
    </location>
</feature>
<dbReference type="GO" id="GO:0048589">
    <property type="term" value="P:developmental growth"/>
    <property type="evidence" value="ECO:0007669"/>
    <property type="project" value="UniProtKB-ARBA"/>
</dbReference>
<dbReference type="CDD" id="cd00054">
    <property type="entry name" value="EGF_CA"/>
    <property type="match status" value="2"/>
</dbReference>
<evidence type="ECO:0000259" key="9">
    <source>
        <dbReference type="PROSITE" id="PS50026"/>
    </source>
</evidence>
<feature type="domain" description="EGF-like" evidence="9">
    <location>
        <begin position="492"/>
        <end position="529"/>
    </location>
</feature>
<dbReference type="Pfam" id="PF02210">
    <property type="entry name" value="Laminin_G_2"/>
    <property type="match status" value="2"/>
</dbReference>
<feature type="disulfide bond" evidence="7">
    <location>
        <begin position="351"/>
        <end position="360"/>
    </location>
</feature>
<gene>
    <name evidence="10" type="ORF">EOD39_12053</name>
</gene>
<dbReference type="Proteomes" id="UP000289886">
    <property type="component" value="Unassembled WGS sequence"/>
</dbReference>
<sequence>MPYPSDAENWFCKCPDLYSGKLCQFNACERSPCGHGATCVPKTDQDTVCLCPYGRTGLLCNEAVNVTRPRFSGIDEFGSTSFLAYFTIHNMSFYFEFQLKFTLANNRSAVKDNLIIFTGQKGQGLNGDDFLALGLRKGRIVYKFNLGSGVATILSEPLNLARDIHIIHFGRSLKTGWLKYIKPNSTSEAVTIANIFLKVDDQRNKTGSSPGQLVGLNVFSQFYVGGYNEYTPELLPAGSHFSNGFQGCIFDLQVQTIRNGRFRTPGKPEGHPNAGRSVGQCEDTPCSLVQCKNGGTCIARGSTVYCKCPLEWKGALCTETVSVCDAEHAPPPRCAQGSTCVPTPYGYTCQCLLGTTGMYCEQYFFSVSLTHGFVQLRYNLGDKTVILQASDRVDASGKTWHLVHAGRKGNEGYLALDGKTVTQNLTVGMTALDATTDFYVGGVSSLNAISSNAVEDEPVSFTGCIREVIINERELQLTESGAHSGANVGDWDGTACGYKVCKNHGSCNLNRFKQFTCTCPPLWTGSTCAVSVFCADHLCQHHSLCIPNIPTASYSCACSLGWEGKYCEKYVSFLTARFAGNSYIKYTDPYYETRNLKFTKVSVNFTSNASEALILWMGTAEDEDNDYLAVGLHNGKLKVAFNLGERISVPLTYNKTLLCCNKWHSVTVIQNRTVIKVYLDDEMVLYEDLDPFEQYVALNYGGICYFGGFELHRDITSLTSALFTQGLIGKVKDVILFQDSKNIQFLQSSEGYNVYSGDNQVP</sequence>
<name>A0A662YTE8_ACIRT</name>
<evidence type="ECO:0000256" key="3">
    <source>
        <dbReference type="ARBA" id="ARBA00022737"/>
    </source>
</evidence>
<evidence type="ECO:0000313" key="10">
    <source>
        <dbReference type="EMBL" id="RXM99141.1"/>
    </source>
</evidence>
<feature type="domain" description="EGF-like" evidence="9">
    <location>
        <begin position="325"/>
        <end position="361"/>
    </location>
</feature>
<evidence type="ECO:0000313" key="11">
    <source>
        <dbReference type="Proteomes" id="UP000289886"/>
    </source>
</evidence>
<dbReference type="PROSITE" id="PS01186">
    <property type="entry name" value="EGF_2"/>
    <property type="match status" value="1"/>
</dbReference>
<dbReference type="GO" id="GO:0005604">
    <property type="term" value="C:basement membrane"/>
    <property type="evidence" value="ECO:0007669"/>
    <property type="project" value="UniProtKB-ARBA"/>
</dbReference>
<dbReference type="GO" id="GO:0005509">
    <property type="term" value="F:calcium ion binding"/>
    <property type="evidence" value="ECO:0007669"/>
    <property type="project" value="InterPro"/>
</dbReference>
<evidence type="ECO:0000256" key="6">
    <source>
        <dbReference type="ARBA" id="ARBA00023180"/>
    </source>
</evidence>
<evidence type="ECO:0000256" key="5">
    <source>
        <dbReference type="ARBA" id="ARBA00023157"/>
    </source>
</evidence>
<keyword evidence="3" id="KW-0677">Repeat</keyword>
<evidence type="ECO:0000256" key="2">
    <source>
        <dbReference type="ARBA" id="ARBA00022729"/>
    </source>
</evidence>
<dbReference type="PROSITE" id="PS50025">
    <property type="entry name" value="LAM_G_DOMAIN"/>
    <property type="match status" value="3"/>
</dbReference>
<dbReference type="PANTHER" id="PTHR15036:SF85">
    <property type="entry name" value="SP2353, ISOFORM A"/>
    <property type="match status" value="1"/>
</dbReference>
<proteinExistence type="predicted"/>
<feature type="disulfide bond" evidence="7">
    <location>
        <begin position="539"/>
        <end position="556"/>
    </location>
</feature>
<dbReference type="CDD" id="cd00110">
    <property type="entry name" value="LamG"/>
    <property type="match status" value="3"/>
</dbReference>
<keyword evidence="5 7" id="KW-1015">Disulfide bond</keyword>
<dbReference type="FunFam" id="2.10.25.10:FF:000508">
    <property type="entry name" value="Eyes shut homolog"/>
    <property type="match status" value="1"/>
</dbReference>
<dbReference type="PANTHER" id="PTHR15036">
    <property type="entry name" value="PIKACHURIN-LIKE PROTEIN"/>
    <property type="match status" value="1"/>
</dbReference>
<keyword evidence="11" id="KW-1185">Reference proteome</keyword>
<comment type="caution">
    <text evidence="10">The sequence shown here is derived from an EMBL/GenBank/DDBJ whole genome shotgun (WGS) entry which is preliminary data.</text>
</comment>
<dbReference type="FunFam" id="2.10.25.10:FF:000373">
    <property type="entry name" value="sushi, nidogen and EGF-like domain-containing protein 1"/>
    <property type="match status" value="1"/>
</dbReference>
<feature type="domain" description="EGF-like" evidence="9">
    <location>
        <begin position="24"/>
        <end position="61"/>
    </location>
</feature>
<dbReference type="SMART" id="SM00181">
    <property type="entry name" value="EGF"/>
    <property type="match status" value="5"/>
</dbReference>
<dbReference type="Pfam" id="PF00054">
    <property type="entry name" value="Laminin_G_1"/>
    <property type="match status" value="1"/>
</dbReference>
<dbReference type="GO" id="GO:0016020">
    <property type="term" value="C:membrane"/>
    <property type="evidence" value="ECO:0007669"/>
    <property type="project" value="UniProtKB-SubCell"/>
</dbReference>
<dbReference type="PROSITE" id="PS00022">
    <property type="entry name" value="EGF_1"/>
    <property type="match status" value="5"/>
</dbReference>
<dbReference type="InterPro" id="IPR000742">
    <property type="entry name" value="EGF"/>
</dbReference>
<dbReference type="Gene3D" id="2.10.25.10">
    <property type="entry name" value="Laminin"/>
    <property type="match status" value="5"/>
</dbReference>
<comment type="caution">
    <text evidence="7">Lacks conserved residue(s) required for the propagation of feature annotation.</text>
</comment>
<dbReference type="FunFam" id="2.10.25.10:FF:000591">
    <property type="entry name" value="Protein eyes shut homolog"/>
    <property type="match status" value="1"/>
</dbReference>
<feature type="domain" description="Laminin G" evidence="8">
    <location>
        <begin position="313"/>
        <end position="496"/>
    </location>
</feature>
<evidence type="ECO:0000256" key="4">
    <source>
        <dbReference type="ARBA" id="ARBA00022837"/>
    </source>
</evidence>
<feature type="domain" description="Laminin G" evidence="8">
    <location>
        <begin position="72"/>
        <end position="281"/>
    </location>
</feature>
<feature type="domain" description="EGF-like" evidence="9">
    <location>
        <begin position="530"/>
        <end position="568"/>
    </location>
</feature>
<dbReference type="InterPro" id="IPR050372">
    <property type="entry name" value="Neurexin-related_CASP"/>
</dbReference>
<dbReference type="InterPro" id="IPR001791">
    <property type="entry name" value="Laminin_G"/>
</dbReference>
<dbReference type="SUPFAM" id="SSF49899">
    <property type="entry name" value="Concanavalin A-like lectins/glucanases"/>
    <property type="match status" value="3"/>
</dbReference>
<feature type="disulfide bond" evidence="7">
    <location>
        <begin position="519"/>
        <end position="528"/>
    </location>
</feature>
<feature type="domain" description="EGF-like" evidence="9">
    <location>
        <begin position="282"/>
        <end position="318"/>
    </location>
</feature>
<keyword evidence="6" id="KW-0325">Glycoprotein</keyword>
<dbReference type="PROSITE" id="PS50026">
    <property type="entry name" value="EGF_3"/>
    <property type="match status" value="5"/>
</dbReference>
<dbReference type="SUPFAM" id="SSF57196">
    <property type="entry name" value="EGF/Laminin"/>
    <property type="match status" value="2"/>
</dbReference>
<keyword evidence="4" id="KW-0106">Calcium</keyword>
<dbReference type="EMBL" id="SCEB01000454">
    <property type="protein sequence ID" value="RXM99141.1"/>
    <property type="molecule type" value="Genomic_DNA"/>
</dbReference>
<reference evidence="10 11" key="1">
    <citation type="submission" date="2019-01" db="EMBL/GenBank/DDBJ databases">
        <title>Draft Genome and Complete Hox-Cluster Characterization of the Sterlet Sturgeon (Acipenser ruthenus).</title>
        <authorList>
            <person name="Wei Q."/>
        </authorList>
    </citation>
    <scope>NUCLEOTIDE SEQUENCE [LARGE SCALE GENOMIC DNA]</scope>
    <source>
        <strain evidence="10">WHYD16114868_AA</strain>
        <tissue evidence="10">Blood</tissue>
    </source>
</reference>
<evidence type="ECO:0000256" key="7">
    <source>
        <dbReference type="PROSITE-ProRule" id="PRU00076"/>
    </source>
</evidence>
<dbReference type="Pfam" id="PF00008">
    <property type="entry name" value="EGF"/>
    <property type="match status" value="1"/>
</dbReference>
<feature type="domain" description="Laminin G" evidence="8">
    <location>
        <begin position="573"/>
        <end position="761"/>
    </location>
</feature>
<dbReference type="InterPro" id="IPR001881">
    <property type="entry name" value="EGF-like_Ca-bd_dom"/>
</dbReference>
<dbReference type="SMART" id="SM00179">
    <property type="entry name" value="EGF_CA"/>
    <property type="match status" value="3"/>
</dbReference>
<feature type="disulfide bond" evidence="7">
    <location>
        <begin position="308"/>
        <end position="317"/>
    </location>
</feature>
<dbReference type="Gene3D" id="2.60.120.200">
    <property type="match status" value="3"/>
</dbReference>
<dbReference type="AlphaFoldDB" id="A0A662YTE8"/>
<feature type="disulfide bond" evidence="7">
    <location>
        <begin position="51"/>
        <end position="60"/>
    </location>
</feature>
<accession>A0A662YTE8</accession>
<evidence type="ECO:0000256" key="1">
    <source>
        <dbReference type="ARBA" id="ARBA00022536"/>
    </source>
</evidence>
<keyword evidence="1 7" id="KW-0245">EGF-like domain</keyword>
<dbReference type="FunFam" id="2.60.120.200:FF:000183">
    <property type="entry name" value="Protein eyes shut homolog"/>
    <property type="match status" value="1"/>
</dbReference>
<protein>
    <submittedName>
        <fullName evidence="10">Protein eyes shut-like</fullName>
    </submittedName>
</protein>
<dbReference type="InterPro" id="IPR013320">
    <property type="entry name" value="ConA-like_dom_sf"/>
</dbReference>
<keyword evidence="2" id="KW-0732">Signal</keyword>
<organism evidence="10 11">
    <name type="scientific">Acipenser ruthenus</name>
    <name type="common">Sterlet sturgeon</name>
    <dbReference type="NCBI Taxonomy" id="7906"/>
    <lineage>
        <taxon>Eukaryota</taxon>
        <taxon>Metazoa</taxon>
        <taxon>Chordata</taxon>
        <taxon>Craniata</taxon>
        <taxon>Vertebrata</taxon>
        <taxon>Euteleostomi</taxon>
        <taxon>Actinopterygii</taxon>
        <taxon>Chondrostei</taxon>
        <taxon>Acipenseriformes</taxon>
        <taxon>Acipenseridae</taxon>
        <taxon>Acipenser</taxon>
    </lineage>
</organism>
<dbReference type="SMART" id="SM00282">
    <property type="entry name" value="LamG"/>
    <property type="match status" value="3"/>
</dbReference>